<dbReference type="InterPro" id="IPR036457">
    <property type="entry name" value="PPM-type-like_dom_sf"/>
</dbReference>
<dbReference type="GO" id="GO:0005886">
    <property type="term" value="C:plasma membrane"/>
    <property type="evidence" value="ECO:0007669"/>
    <property type="project" value="UniProtKB-SubCell"/>
</dbReference>
<gene>
    <name evidence="10" type="ORF">FHR80_003502</name>
</gene>
<dbReference type="InterPro" id="IPR000014">
    <property type="entry name" value="PAS"/>
</dbReference>
<dbReference type="Pfam" id="PF07228">
    <property type="entry name" value="SpoIIE"/>
    <property type="match status" value="1"/>
</dbReference>
<accession>A0A7W4UI28</accession>
<evidence type="ECO:0000256" key="6">
    <source>
        <dbReference type="ARBA" id="ARBA00023136"/>
    </source>
</evidence>
<dbReference type="InterPro" id="IPR013656">
    <property type="entry name" value="PAS_4"/>
</dbReference>
<feature type="transmembrane region" description="Helical" evidence="8">
    <location>
        <begin position="283"/>
        <end position="302"/>
    </location>
</feature>
<dbReference type="InterPro" id="IPR052016">
    <property type="entry name" value="Bact_Sigma-Reg"/>
</dbReference>
<feature type="transmembrane region" description="Helical" evidence="8">
    <location>
        <begin position="184"/>
        <end position="209"/>
    </location>
</feature>
<evidence type="ECO:0000313" key="11">
    <source>
        <dbReference type="Proteomes" id="UP000518206"/>
    </source>
</evidence>
<evidence type="ECO:0000256" key="3">
    <source>
        <dbReference type="ARBA" id="ARBA00022692"/>
    </source>
</evidence>
<feature type="domain" description="PAS" evidence="9">
    <location>
        <begin position="349"/>
        <end position="385"/>
    </location>
</feature>
<dbReference type="Gene3D" id="3.30.450.20">
    <property type="entry name" value="PAS domain"/>
    <property type="match status" value="1"/>
</dbReference>
<dbReference type="PANTHER" id="PTHR43156">
    <property type="entry name" value="STAGE II SPORULATION PROTEIN E-RELATED"/>
    <property type="match status" value="1"/>
</dbReference>
<keyword evidence="2" id="KW-1003">Cell membrane</keyword>
<keyword evidence="5 8" id="KW-1133">Transmembrane helix</keyword>
<dbReference type="Proteomes" id="UP000518206">
    <property type="component" value="Unassembled WGS sequence"/>
</dbReference>
<evidence type="ECO:0000256" key="8">
    <source>
        <dbReference type="SAM" id="Phobius"/>
    </source>
</evidence>
<proteinExistence type="predicted"/>
<feature type="transmembrane region" description="Helical" evidence="8">
    <location>
        <begin position="62"/>
        <end position="80"/>
    </location>
</feature>
<feature type="transmembrane region" description="Helical" evidence="8">
    <location>
        <begin position="150"/>
        <end position="172"/>
    </location>
</feature>
<dbReference type="EMBL" id="JACHVX010000005">
    <property type="protein sequence ID" value="MBB2924569.1"/>
    <property type="molecule type" value="Genomic_DNA"/>
</dbReference>
<dbReference type="PROSITE" id="PS50112">
    <property type="entry name" value="PAS"/>
    <property type="match status" value="1"/>
</dbReference>
<feature type="transmembrane region" description="Helical" evidence="8">
    <location>
        <begin position="38"/>
        <end position="56"/>
    </location>
</feature>
<dbReference type="RefSeq" id="WP_183297345.1">
    <property type="nucleotide sequence ID" value="NZ_JACHVX010000005.1"/>
</dbReference>
<dbReference type="InterPro" id="IPR035965">
    <property type="entry name" value="PAS-like_dom_sf"/>
</dbReference>
<organism evidence="10 11">
    <name type="scientific">Cellulomonas cellasea</name>
    <dbReference type="NCBI Taxonomy" id="43670"/>
    <lineage>
        <taxon>Bacteria</taxon>
        <taxon>Bacillati</taxon>
        <taxon>Actinomycetota</taxon>
        <taxon>Actinomycetes</taxon>
        <taxon>Micrococcales</taxon>
        <taxon>Cellulomonadaceae</taxon>
        <taxon>Cellulomonas</taxon>
    </lineage>
</organism>
<evidence type="ECO:0000256" key="4">
    <source>
        <dbReference type="ARBA" id="ARBA00022801"/>
    </source>
</evidence>
<reference evidence="10 11" key="2">
    <citation type="submission" date="2020-08" db="EMBL/GenBank/DDBJ databases">
        <authorList>
            <person name="Partida-Martinez L."/>
            <person name="Huntemann M."/>
            <person name="Clum A."/>
            <person name="Wang J."/>
            <person name="Palaniappan K."/>
            <person name="Ritter S."/>
            <person name="Chen I.-M."/>
            <person name="Stamatis D."/>
            <person name="Reddy T."/>
            <person name="O'Malley R."/>
            <person name="Daum C."/>
            <person name="Shapiro N."/>
            <person name="Ivanova N."/>
            <person name="Kyrpides N."/>
            <person name="Woyke T."/>
        </authorList>
    </citation>
    <scope>NUCLEOTIDE SEQUENCE [LARGE SCALE GENOMIC DNA]</scope>
    <source>
        <strain evidence="10 11">RAS26</strain>
    </source>
</reference>
<keyword evidence="6 8" id="KW-0472">Membrane</keyword>
<feature type="region of interest" description="Disordered" evidence="7">
    <location>
        <begin position="1"/>
        <end position="29"/>
    </location>
</feature>
<feature type="transmembrane region" description="Helical" evidence="8">
    <location>
        <begin position="110"/>
        <end position="129"/>
    </location>
</feature>
<comment type="subcellular location">
    <subcellularLocation>
        <location evidence="1">Cell membrane</location>
        <topology evidence="1">Multi-pass membrane protein</topology>
    </subcellularLocation>
</comment>
<evidence type="ECO:0000256" key="2">
    <source>
        <dbReference type="ARBA" id="ARBA00022475"/>
    </source>
</evidence>
<dbReference type="SMART" id="SM00331">
    <property type="entry name" value="PP2C_SIG"/>
    <property type="match status" value="1"/>
</dbReference>
<evidence type="ECO:0000256" key="5">
    <source>
        <dbReference type="ARBA" id="ARBA00022989"/>
    </source>
</evidence>
<sequence>MPSALTAAVARTPTSAPPEPGVPAPTQTRPAHASWQTLVGFAAIYAGAALVGRLTVLEGGEVSLVWPAAGVAVLWLAVRANGSLPRVDLAVLAAVTWVVNVLTGTPPPEALVLSAASVAQAGTFCVLFSRWCPRIWRGAGRTPFVRVEELWWLVLTAVVSSLVSGLLVPAVSWLSGDGWSWPLVLVWVVRNTVSILVVGTLGFSIGSWLHERRSARARPGGTARWVPTRLGEHVAAVILPPAMYGLWFVALESLPLAFPLIALTVWTGTRLRTRFVVAHDSAMGVTAILFTLAGIGPFAAVGDQVTQVVVAQLYVGLVSVIGLALALARDERDRLVRDVRAAGDEARAQAGLLATIVDTMDEGVTVTDQDGRIVLRNRRASELMGGVTSQTGVVATSSYYGLYRPDGSPVPDEELPHRRALATGASVRDVDLLVRNVGVPRGRVVSFSSAPLPEEAGGGVVTVMRDVTTQREELTRAAQVQASLLPASLPDVPGYAVAARFSPAGSVGGDFYDWQPVFGGLVVTLADVMGKGTGAAILAATSRSVLRSFGPERDVAAALVAAEEAMETDLAAAGAFVTVFHARVDVATGTVTYADAGHGLSLVVRADGGSERLPALGLPLGVDPGAPRRSGTAHLDAGDVLLMFSDAVLDAIGGTVADLGLVEAAVHGAVSADAAAQAVLTLVADAGEQLDDLTVVAVRRDDVRDLLR</sequence>
<reference evidence="10 11" key="1">
    <citation type="submission" date="2020-08" db="EMBL/GenBank/DDBJ databases">
        <title>The Agave Microbiome: Exploring the role of microbial communities in plant adaptations to desert environments.</title>
        <authorList>
            <person name="Partida-Martinez L.P."/>
        </authorList>
    </citation>
    <scope>NUCLEOTIDE SEQUENCE [LARGE SCALE GENOMIC DNA]</scope>
    <source>
        <strain evidence="10 11">RAS26</strain>
    </source>
</reference>
<dbReference type="Gene3D" id="3.60.40.10">
    <property type="entry name" value="PPM-type phosphatase domain"/>
    <property type="match status" value="1"/>
</dbReference>
<dbReference type="PANTHER" id="PTHR43156:SF2">
    <property type="entry name" value="STAGE II SPORULATION PROTEIN E"/>
    <property type="match status" value="1"/>
</dbReference>
<feature type="transmembrane region" description="Helical" evidence="8">
    <location>
        <begin position="308"/>
        <end position="328"/>
    </location>
</feature>
<keyword evidence="3 8" id="KW-0812">Transmembrane</keyword>
<protein>
    <submittedName>
        <fullName evidence="10">PAS domain-containing protein</fullName>
    </submittedName>
</protein>
<dbReference type="InterPro" id="IPR007895">
    <property type="entry name" value="MASE1"/>
</dbReference>
<dbReference type="AlphaFoldDB" id="A0A7W4UI28"/>
<dbReference type="InterPro" id="IPR001932">
    <property type="entry name" value="PPM-type_phosphatase-like_dom"/>
</dbReference>
<evidence type="ECO:0000256" key="7">
    <source>
        <dbReference type="SAM" id="MobiDB-lite"/>
    </source>
</evidence>
<name>A0A7W4UI28_9CELL</name>
<dbReference type="GO" id="GO:0016791">
    <property type="term" value="F:phosphatase activity"/>
    <property type="evidence" value="ECO:0007669"/>
    <property type="project" value="TreeGrafter"/>
</dbReference>
<comment type="caution">
    <text evidence="10">The sequence shown here is derived from an EMBL/GenBank/DDBJ whole genome shotgun (WGS) entry which is preliminary data.</text>
</comment>
<dbReference type="SUPFAM" id="SSF55785">
    <property type="entry name" value="PYP-like sensor domain (PAS domain)"/>
    <property type="match status" value="1"/>
</dbReference>
<dbReference type="SUPFAM" id="SSF81606">
    <property type="entry name" value="PP2C-like"/>
    <property type="match status" value="1"/>
</dbReference>
<feature type="transmembrane region" description="Helical" evidence="8">
    <location>
        <begin position="254"/>
        <end position="271"/>
    </location>
</feature>
<evidence type="ECO:0000313" key="10">
    <source>
        <dbReference type="EMBL" id="MBB2924569.1"/>
    </source>
</evidence>
<dbReference type="Pfam" id="PF05231">
    <property type="entry name" value="MASE1"/>
    <property type="match status" value="1"/>
</dbReference>
<dbReference type="SMART" id="SM00091">
    <property type="entry name" value="PAS"/>
    <property type="match status" value="1"/>
</dbReference>
<keyword evidence="4" id="KW-0378">Hydrolase</keyword>
<evidence type="ECO:0000256" key="1">
    <source>
        <dbReference type="ARBA" id="ARBA00004651"/>
    </source>
</evidence>
<evidence type="ECO:0000259" key="9">
    <source>
        <dbReference type="PROSITE" id="PS50112"/>
    </source>
</evidence>
<dbReference type="Pfam" id="PF08448">
    <property type="entry name" value="PAS_4"/>
    <property type="match status" value="1"/>
</dbReference>